<dbReference type="AlphaFoldDB" id="A0A1S2LHH0"/>
<dbReference type="Proteomes" id="UP000179524">
    <property type="component" value="Unassembled WGS sequence"/>
</dbReference>
<gene>
    <name evidence="2" type="ORF">BKP37_15430</name>
</gene>
<dbReference type="GO" id="GO:0004553">
    <property type="term" value="F:hydrolase activity, hydrolyzing O-glycosyl compounds"/>
    <property type="evidence" value="ECO:0007669"/>
    <property type="project" value="UniProtKB-ARBA"/>
</dbReference>
<evidence type="ECO:0000259" key="1">
    <source>
        <dbReference type="Pfam" id="PF00723"/>
    </source>
</evidence>
<dbReference type="InterPro" id="IPR008928">
    <property type="entry name" value="6-hairpin_glycosidase_sf"/>
</dbReference>
<evidence type="ECO:0000313" key="3">
    <source>
        <dbReference type="Proteomes" id="UP000179524"/>
    </source>
</evidence>
<dbReference type="GO" id="GO:0005975">
    <property type="term" value="P:carbohydrate metabolic process"/>
    <property type="evidence" value="ECO:0007669"/>
    <property type="project" value="InterPro"/>
</dbReference>
<dbReference type="RefSeq" id="WP_071310506.1">
    <property type="nucleotide sequence ID" value="NZ_MLQR01000036.1"/>
</dbReference>
<accession>A0A1S2LHH0</accession>
<dbReference type="PANTHER" id="PTHR31616">
    <property type="entry name" value="TREHALASE"/>
    <property type="match status" value="1"/>
</dbReference>
<dbReference type="PANTHER" id="PTHR31616:SF0">
    <property type="entry name" value="GLUCAN 1,4-ALPHA-GLUCOSIDASE"/>
    <property type="match status" value="1"/>
</dbReference>
<feature type="domain" description="GH15-like" evidence="1">
    <location>
        <begin position="358"/>
        <end position="501"/>
    </location>
</feature>
<reference evidence="2 3" key="1">
    <citation type="submission" date="2016-10" db="EMBL/GenBank/DDBJ databases">
        <title>Draft genome sequences of four alkaliphilic bacteria belonging to the Anaerobacillus genus.</title>
        <authorList>
            <person name="Bassil N.M."/>
            <person name="Lloyd J.R."/>
        </authorList>
    </citation>
    <scope>NUCLEOTIDE SEQUENCE [LARGE SCALE GENOMIC DNA]</scope>
    <source>
        <strain evidence="2 3">DSM 18345</strain>
    </source>
</reference>
<dbReference type="Gene3D" id="1.50.10.10">
    <property type="match status" value="1"/>
</dbReference>
<sequence>MKYFIGLNQDNHAPISNGNVLAWIQQYDIGCLPVDKISQFFFPNFDLSSAMFDTPGSYVLAKDHNEKIWYDPYGMVKEKLGQIGEIVSINNTQYINGYGIYEVVSHKGNTVVKTKTWAPPFQNSLIRSIEVKTLRNNASTVTIYPVVHLKNVVQRKDNIFISRISENQWLATTVSPTGEGLTGEVPIVVTQGPVTIFEHSLIPVPLVFTVPDQTISQKQYSQPIYQVFAAGATKEEALQQLNDTLLTVRQSEQQTLQSWEKWHQDTINIGTLPTPLDYYWTLSNTVAKMSMQKDGTPIIIGFKPYQGNVWIRDSLWIASSLALSGHYEDAIDALYATLSYLIERPDGNYYFAYNVVTRLPNEHAFENDTTGLILYGIWQVWSLVKDRTIINDLWPIIDQSTEWILTNRDASGLIFPDAGIWETFGPHLDENFEHMTWTSAISAFGLLKAAEMADAIRENEKASRYRQGAFELLQAIGKHNVHNGIVCRSKETKLLDASVTLFFSEFPLFPKEWLSPTIKAIQQRLQDPFIGGIWRHESLTTEEGDLKPWTGPTFWFGEALLANQETDEAWKYFYHNYHNSAFCGLLPELLYSKGRARGIGMPSYSQSGVIRSLLFYYNLFHRDDLS</sequence>
<evidence type="ECO:0000313" key="2">
    <source>
        <dbReference type="EMBL" id="OIJ11826.1"/>
    </source>
</evidence>
<name>A0A1S2LHH0_9BACI</name>
<organism evidence="2 3">
    <name type="scientific">Anaerobacillus alkalilacustris</name>
    <dbReference type="NCBI Taxonomy" id="393763"/>
    <lineage>
        <taxon>Bacteria</taxon>
        <taxon>Bacillati</taxon>
        <taxon>Bacillota</taxon>
        <taxon>Bacilli</taxon>
        <taxon>Bacillales</taxon>
        <taxon>Bacillaceae</taxon>
        <taxon>Anaerobacillus</taxon>
    </lineage>
</organism>
<dbReference type="SUPFAM" id="SSF48208">
    <property type="entry name" value="Six-hairpin glycosidases"/>
    <property type="match status" value="1"/>
</dbReference>
<keyword evidence="3" id="KW-1185">Reference proteome</keyword>
<dbReference type="InterPro" id="IPR012341">
    <property type="entry name" value="6hp_glycosidase-like_sf"/>
</dbReference>
<protein>
    <recommendedName>
        <fullName evidence="1">GH15-like domain-containing protein</fullName>
    </recommendedName>
</protein>
<dbReference type="EMBL" id="MLQR01000036">
    <property type="protein sequence ID" value="OIJ11826.1"/>
    <property type="molecule type" value="Genomic_DNA"/>
</dbReference>
<comment type="caution">
    <text evidence="2">The sequence shown here is derived from an EMBL/GenBank/DDBJ whole genome shotgun (WGS) entry which is preliminary data.</text>
</comment>
<proteinExistence type="predicted"/>
<dbReference type="Pfam" id="PF00723">
    <property type="entry name" value="Glyco_hydro_15"/>
    <property type="match status" value="1"/>
</dbReference>
<dbReference type="InterPro" id="IPR011613">
    <property type="entry name" value="GH15-like"/>
</dbReference>